<evidence type="ECO:0000256" key="2">
    <source>
        <dbReference type="SAM" id="Phobius"/>
    </source>
</evidence>
<keyword evidence="2" id="KW-0472">Membrane</keyword>
<dbReference type="AlphaFoldDB" id="A0A5N1J6V8"/>
<dbReference type="Proteomes" id="UP000326570">
    <property type="component" value="Unassembled WGS sequence"/>
</dbReference>
<accession>A0A5N1J6V8</accession>
<feature type="region of interest" description="Disordered" evidence="1">
    <location>
        <begin position="773"/>
        <end position="797"/>
    </location>
</feature>
<reference evidence="3 4" key="1">
    <citation type="submission" date="2019-09" db="EMBL/GenBank/DDBJ databases">
        <title>Genome sequence of Adhaeribacter sp. M2.</title>
        <authorList>
            <person name="Srinivasan S."/>
        </authorList>
    </citation>
    <scope>NUCLEOTIDE SEQUENCE [LARGE SCALE GENOMIC DNA]</scope>
    <source>
        <strain evidence="3 4">M2</strain>
    </source>
</reference>
<proteinExistence type="predicted"/>
<name>A0A5N1J6V8_9BACT</name>
<evidence type="ECO:0000256" key="1">
    <source>
        <dbReference type="SAM" id="MobiDB-lite"/>
    </source>
</evidence>
<dbReference type="EMBL" id="VTWT01000001">
    <property type="protein sequence ID" value="KAA9345853.1"/>
    <property type="molecule type" value="Genomic_DNA"/>
</dbReference>
<evidence type="ECO:0008006" key="5">
    <source>
        <dbReference type="Google" id="ProtNLM"/>
    </source>
</evidence>
<sequence length="797" mass="90082">MGNKVVRRVLEIVLWLTGLLLLITVTVLLLLQLQPVQQLAAENAAAYLSGKLQADVRVGRFTTDWKNSLVLKDFYLEDQQGDTLIYAGRLGLDLDMFGLFFGKVKVRDLRVDNGFLNIRSTLPDSAYNFGHLTKMVAHGPEKPVDTAATSTLALKFLTLTNFRVHVRDEVMGIYGKAKLGTLHVQLDQFDPSRKIYRTRQVKLENSEVAFLQTRLPKPATDTSVLRTSFREIHFRNVKMNYRNSPAAQRLSMAFGNLQILANQIDLKNARIDLKKLRLENSSVAYFHDKRIPKTALAINPVRTAARLDSLVQQVQQKPINWIISLENLDIRKTGFHYGNYNTPVLPKGIDFNHLQFSGINLKVDRVYYGQKVFSAELKRLQLLEKSGFRVTGFKGDIKMDKTRLLLRDFDLQTSNSRLRESFILHFPQHKTKADSTKTIDLVLRKSTVGYQDLVYFKPELATARAFRQFGKKPFSVAGQILGNTDLLTLKDLSLKARSGSSVSCSGNIRNATNEQIRKTNLQINRMKVSRQDALALLLPDAFPKGFTLPAGMVISGKINSSDDRIGLQRFRVLGSNGITFLATGSVEKISSRQQLNLSALSLETSRQAFLEMLPPGSISPEIQLPDNMLFTGNFAGSSLENFRTNQSLESTYGKAKLDLKTSPNQQFSGILELIDFNLGKFLKQEKNLGSATGTMEFRGKGHKIKTMELHFKARVKRIVYKRGVYSNIRLEGDLNKKIYQMNGNLANAVVQNLGHKLKKLKKIPQKLNPAKIKPKEKLKKLNPLNLFKRKKKKEEQE</sequence>
<keyword evidence="2" id="KW-0812">Transmembrane</keyword>
<feature type="transmembrane region" description="Helical" evidence="2">
    <location>
        <begin position="12"/>
        <end position="33"/>
    </location>
</feature>
<dbReference type="RefSeq" id="WP_150901996.1">
    <property type="nucleotide sequence ID" value="NZ_VTWT01000001.1"/>
</dbReference>
<keyword evidence="2" id="KW-1133">Transmembrane helix</keyword>
<keyword evidence="4" id="KW-1185">Reference proteome</keyword>
<evidence type="ECO:0000313" key="4">
    <source>
        <dbReference type="Proteomes" id="UP000326570"/>
    </source>
</evidence>
<evidence type="ECO:0000313" key="3">
    <source>
        <dbReference type="EMBL" id="KAA9345853.1"/>
    </source>
</evidence>
<protein>
    <recommendedName>
        <fullName evidence="5">AsmA-like C-terminal domain-containing protein</fullName>
    </recommendedName>
</protein>
<gene>
    <name evidence="3" type="ORF">F0P94_01865</name>
</gene>
<feature type="compositionally biased region" description="Basic residues" evidence="1">
    <location>
        <begin position="787"/>
        <end position="797"/>
    </location>
</feature>
<organism evidence="3 4">
    <name type="scientific">Adhaeribacter soli</name>
    <dbReference type="NCBI Taxonomy" id="2607655"/>
    <lineage>
        <taxon>Bacteria</taxon>
        <taxon>Pseudomonadati</taxon>
        <taxon>Bacteroidota</taxon>
        <taxon>Cytophagia</taxon>
        <taxon>Cytophagales</taxon>
        <taxon>Hymenobacteraceae</taxon>
        <taxon>Adhaeribacter</taxon>
    </lineage>
</organism>
<comment type="caution">
    <text evidence="3">The sequence shown here is derived from an EMBL/GenBank/DDBJ whole genome shotgun (WGS) entry which is preliminary data.</text>
</comment>